<dbReference type="PANTHER" id="PTHR45024:SF2">
    <property type="entry name" value="SCP2 DOMAIN-CONTAINING PROTEIN"/>
    <property type="match status" value="1"/>
</dbReference>
<dbReference type="InterPro" id="IPR036291">
    <property type="entry name" value="NAD(P)-bd_dom_sf"/>
</dbReference>
<dbReference type="SUPFAM" id="SSF51735">
    <property type="entry name" value="NAD(P)-binding Rossmann-fold domains"/>
    <property type="match status" value="1"/>
</dbReference>
<dbReference type="RefSeq" id="WP_115731972.1">
    <property type="nucleotide sequence ID" value="NZ_BAAAVY010000002.1"/>
</dbReference>
<gene>
    <name evidence="5" type="ORF">NCTC10684_03132</name>
</gene>
<evidence type="ECO:0000259" key="4">
    <source>
        <dbReference type="SMART" id="SM00822"/>
    </source>
</evidence>
<organism evidence="5 6">
    <name type="scientific">Aminobacter aminovorans</name>
    <name type="common">Chelatobacter heintzii</name>
    <dbReference type="NCBI Taxonomy" id="83263"/>
    <lineage>
        <taxon>Bacteria</taxon>
        <taxon>Pseudomonadati</taxon>
        <taxon>Pseudomonadota</taxon>
        <taxon>Alphaproteobacteria</taxon>
        <taxon>Hyphomicrobiales</taxon>
        <taxon>Phyllobacteriaceae</taxon>
        <taxon>Aminobacter</taxon>
    </lineage>
</organism>
<accession>A0A380WLH2</accession>
<name>A0A380WLH2_AMIAI</name>
<evidence type="ECO:0000256" key="2">
    <source>
        <dbReference type="ARBA" id="ARBA00023002"/>
    </source>
</evidence>
<dbReference type="PANTHER" id="PTHR45024">
    <property type="entry name" value="DEHYDROGENASES, SHORT CHAIN"/>
    <property type="match status" value="1"/>
</dbReference>
<dbReference type="PRINTS" id="PR00080">
    <property type="entry name" value="SDRFAMILY"/>
</dbReference>
<dbReference type="InterPro" id="IPR051687">
    <property type="entry name" value="Peroxisomal_Beta-Oxidation"/>
</dbReference>
<evidence type="ECO:0000313" key="6">
    <source>
        <dbReference type="Proteomes" id="UP000254701"/>
    </source>
</evidence>
<dbReference type="OrthoDB" id="9804774at2"/>
<evidence type="ECO:0000256" key="1">
    <source>
        <dbReference type="ARBA" id="ARBA00006484"/>
    </source>
</evidence>
<dbReference type="EMBL" id="UFSM01000001">
    <property type="protein sequence ID" value="SUU89889.1"/>
    <property type="molecule type" value="Genomic_DNA"/>
</dbReference>
<dbReference type="InterPro" id="IPR057326">
    <property type="entry name" value="KR_dom"/>
</dbReference>
<dbReference type="EC" id="1.1.1.-" evidence="5"/>
<dbReference type="GO" id="GO:0016491">
    <property type="term" value="F:oxidoreductase activity"/>
    <property type="evidence" value="ECO:0007669"/>
    <property type="project" value="UniProtKB-KW"/>
</dbReference>
<comment type="similarity">
    <text evidence="1 3">Belongs to the short-chain dehydrogenases/reductases (SDR) family.</text>
</comment>
<protein>
    <submittedName>
        <fullName evidence="5">Short-chain type dehydrogenase/reductase Rv0148</fullName>
        <ecNumber evidence="5">1.1.1.-</ecNumber>
    </submittedName>
</protein>
<keyword evidence="2 5" id="KW-0560">Oxidoreductase</keyword>
<dbReference type="AlphaFoldDB" id="A0A380WLH2"/>
<dbReference type="Pfam" id="PF00106">
    <property type="entry name" value="adh_short"/>
    <property type="match status" value="1"/>
</dbReference>
<dbReference type="InterPro" id="IPR002347">
    <property type="entry name" value="SDR_fam"/>
</dbReference>
<dbReference type="SMART" id="SM00822">
    <property type="entry name" value="PKS_KR"/>
    <property type="match status" value="1"/>
</dbReference>
<evidence type="ECO:0000256" key="3">
    <source>
        <dbReference type="RuleBase" id="RU000363"/>
    </source>
</evidence>
<dbReference type="FunFam" id="3.40.50.720:FF:000446">
    <property type="entry name" value="Short chain dehydrogenase"/>
    <property type="match status" value="1"/>
</dbReference>
<dbReference type="NCBIfam" id="NF005861">
    <property type="entry name" value="PRK07791.1"/>
    <property type="match status" value="1"/>
</dbReference>
<dbReference type="Proteomes" id="UP000254701">
    <property type="component" value="Unassembled WGS sequence"/>
</dbReference>
<feature type="domain" description="Ketoreductase" evidence="4">
    <location>
        <begin position="8"/>
        <end position="202"/>
    </location>
</feature>
<dbReference type="PROSITE" id="PS00061">
    <property type="entry name" value="ADH_SHORT"/>
    <property type="match status" value="1"/>
</dbReference>
<proteinExistence type="inferred from homology"/>
<reference evidence="5 6" key="1">
    <citation type="submission" date="2018-06" db="EMBL/GenBank/DDBJ databases">
        <authorList>
            <consortium name="Pathogen Informatics"/>
            <person name="Doyle S."/>
        </authorList>
    </citation>
    <scope>NUCLEOTIDE SEQUENCE [LARGE SCALE GENOMIC DNA]</scope>
    <source>
        <strain evidence="5 6">NCTC10684</strain>
    </source>
</reference>
<dbReference type="Gene3D" id="3.40.50.720">
    <property type="entry name" value="NAD(P)-binding Rossmann-like Domain"/>
    <property type="match status" value="1"/>
</dbReference>
<sequence length="301" mass="31597">MAGICEDRVVIVTGAGRGLGRAYALGLAAEGAKVVVNDLGVGTHGDATAETPAQQVVDEIKAMGGQAVANYDDVTDFEAGGRIVKAALDAFGDLHAVVNNAGFVRDRMFVSCTPDEWDAVLRVHLRGHFCVSRHAVDYWRAQQKAGKTVDARIINTSSGAGLQGSVGQSAYSAAKGGIASLTLVQAAELRRYGITANGLAPNARTRMTETAFAEAMQAKDGEFDIFAPENTAPLVAWLCSSASADVTGQIFELIGGKIRICLGWNDGPEFDKGGRWDAAELGDRIKELVATRPAPKAVYGA</sequence>
<evidence type="ECO:0000313" key="5">
    <source>
        <dbReference type="EMBL" id="SUU89889.1"/>
    </source>
</evidence>
<dbReference type="InterPro" id="IPR020904">
    <property type="entry name" value="Sc_DH/Rdtase_CS"/>
</dbReference>
<dbReference type="PRINTS" id="PR00081">
    <property type="entry name" value="GDHRDH"/>
</dbReference>